<dbReference type="HAMAP" id="MF_02125">
    <property type="entry name" value="L3_methyltr_PrmB"/>
    <property type="match status" value="1"/>
</dbReference>
<evidence type="ECO:0000313" key="7">
    <source>
        <dbReference type="Proteomes" id="UP000603602"/>
    </source>
</evidence>
<dbReference type="NCBIfam" id="TIGR00536">
    <property type="entry name" value="hemK_fam"/>
    <property type="match status" value="1"/>
</dbReference>
<dbReference type="NCBIfam" id="TIGR03533">
    <property type="entry name" value="L3_gln_methyl"/>
    <property type="match status" value="1"/>
</dbReference>
<keyword evidence="6" id="KW-0687">Ribonucleoprotein</keyword>
<protein>
    <recommendedName>
        <fullName evidence="4">Ribosomal protein uL3 glutamine methyltransferase</fullName>
        <shortName evidence="4">uL3 MTase</shortName>
        <ecNumber evidence="4">2.1.1.298</ecNumber>
    </recommendedName>
    <alternativeName>
        <fullName evidence="4">N5-glutamine methyltransferase PrmB</fullName>
    </alternativeName>
</protein>
<keyword evidence="2 4" id="KW-0808">Transferase</keyword>
<dbReference type="PANTHER" id="PTHR47806">
    <property type="entry name" value="50S RIBOSOMAL PROTEIN L3 GLUTAMINE METHYLTRANSFERASE"/>
    <property type="match status" value="1"/>
</dbReference>
<dbReference type="CDD" id="cd02440">
    <property type="entry name" value="AdoMet_MTases"/>
    <property type="match status" value="1"/>
</dbReference>
<keyword evidence="3 4" id="KW-0949">S-adenosyl-L-methionine</keyword>
<name>A0ABR9B7X9_9RHOO</name>
<comment type="caution">
    <text evidence="6">The sequence shown here is derived from an EMBL/GenBank/DDBJ whole genome shotgun (WGS) entry which is preliminary data.</text>
</comment>
<evidence type="ECO:0000256" key="3">
    <source>
        <dbReference type="ARBA" id="ARBA00022691"/>
    </source>
</evidence>
<dbReference type="Pfam" id="PF05175">
    <property type="entry name" value="MTS"/>
    <property type="match status" value="1"/>
</dbReference>
<evidence type="ECO:0000256" key="4">
    <source>
        <dbReference type="HAMAP-Rule" id="MF_02125"/>
    </source>
</evidence>
<evidence type="ECO:0000256" key="2">
    <source>
        <dbReference type="ARBA" id="ARBA00022679"/>
    </source>
</evidence>
<dbReference type="InterPro" id="IPR029063">
    <property type="entry name" value="SAM-dependent_MTases_sf"/>
</dbReference>
<feature type="domain" description="Methyltransferase small" evidence="5">
    <location>
        <begin position="145"/>
        <end position="229"/>
    </location>
</feature>
<dbReference type="InterPro" id="IPR017127">
    <property type="entry name" value="Ribosome_uL3_MTase"/>
</dbReference>
<evidence type="ECO:0000256" key="1">
    <source>
        <dbReference type="ARBA" id="ARBA00022603"/>
    </source>
</evidence>
<comment type="function">
    <text evidence="4">Methylates ribosomal protein uL3 on a specific glutamine residue.</text>
</comment>
<dbReference type="InterPro" id="IPR007848">
    <property type="entry name" value="Small_mtfrase_dom"/>
</dbReference>
<comment type="catalytic activity">
    <reaction evidence="4">
        <text>L-glutaminyl-[ribosomal protein uL3] + S-adenosyl-L-methionine = N(5)-methyl-L-glutaminyl-[ribosomal protein uL3] + S-adenosyl-L-homocysteine + H(+)</text>
        <dbReference type="Rhea" id="RHEA:45020"/>
        <dbReference type="Rhea" id="RHEA-COMP:11063"/>
        <dbReference type="Rhea" id="RHEA-COMP:11064"/>
        <dbReference type="ChEBI" id="CHEBI:15378"/>
        <dbReference type="ChEBI" id="CHEBI:30011"/>
        <dbReference type="ChEBI" id="CHEBI:57856"/>
        <dbReference type="ChEBI" id="CHEBI:59789"/>
        <dbReference type="ChEBI" id="CHEBI:61891"/>
        <dbReference type="EC" id="2.1.1.298"/>
    </reaction>
</comment>
<dbReference type="Gene3D" id="3.40.50.150">
    <property type="entry name" value="Vaccinia Virus protein VP39"/>
    <property type="match status" value="1"/>
</dbReference>
<dbReference type="PANTHER" id="PTHR47806:SF1">
    <property type="entry name" value="RIBOSOMAL PROTEIN UL3 GLUTAMINE METHYLTRANSFERASE"/>
    <property type="match status" value="1"/>
</dbReference>
<dbReference type="GO" id="GO:0032259">
    <property type="term" value="P:methylation"/>
    <property type="evidence" value="ECO:0007669"/>
    <property type="project" value="UniProtKB-KW"/>
</dbReference>
<dbReference type="RefSeq" id="WP_187717240.1">
    <property type="nucleotide sequence ID" value="NZ_JACTAH010000001.1"/>
</dbReference>
<keyword evidence="7" id="KW-1185">Reference proteome</keyword>
<dbReference type="Proteomes" id="UP000603602">
    <property type="component" value="Unassembled WGS sequence"/>
</dbReference>
<comment type="similarity">
    <text evidence="4">Belongs to the protein N5-glutamine methyltransferase family. PrmB subfamily.</text>
</comment>
<accession>A0ABR9B7X9</accession>
<evidence type="ECO:0000259" key="5">
    <source>
        <dbReference type="Pfam" id="PF05175"/>
    </source>
</evidence>
<keyword evidence="1 4" id="KW-0489">Methyltransferase</keyword>
<keyword evidence="6" id="KW-0689">Ribosomal protein</keyword>
<dbReference type="EC" id="2.1.1.298" evidence="4"/>
<proteinExistence type="inferred from homology"/>
<dbReference type="SUPFAM" id="SSF53335">
    <property type="entry name" value="S-adenosyl-L-methionine-dependent methyltransferases"/>
    <property type="match status" value="1"/>
</dbReference>
<dbReference type="InterPro" id="IPR004556">
    <property type="entry name" value="HemK-like"/>
</dbReference>
<organism evidence="6 7">
    <name type="scientific">Thauera sedimentorum</name>
    <dbReference type="NCBI Taxonomy" id="2767595"/>
    <lineage>
        <taxon>Bacteria</taxon>
        <taxon>Pseudomonadati</taxon>
        <taxon>Pseudomonadota</taxon>
        <taxon>Betaproteobacteria</taxon>
        <taxon>Rhodocyclales</taxon>
        <taxon>Zoogloeaceae</taxon>
        <taxon>Thauera</taxon>
    </lineage>
</organism>
<sequence>MNDHHPEDDHDDDHVHEHGPLAELVTVRDWLRYAVTRFNRGGVFFGHGCSDAYDEAAWLILATLNLPLDRLEPFLDACIASEERDEVFNRINRRVDERVPTAYLVNEAWLGEFRFYVDERVIVPRSFFAELLEDGLAPWVEDPEAVGSALDLCTGSGCLAVLMAHAFPDADIVAADLSDDALEVARRNVTDYGLEDHIELVHSDVFSGLAGRRFDLIVSNPPYVTAEAVASLPPEYLHEPQMALGAGEDGLDVVRRLLAEGRNHLNPGGVLAVEVGHNRHIVEEAFPDLPLVWLSTRGGDDMVFVLRYEDLP</sequence>
<dbReference type="EMBL" id="JACYTO010000001">
    <property type="protein sequence ID" value="MBD8502458.1"/>
    <property type="molecule type" value="Genomic_DNA"/>
</dbReference>
<dbReference type="InterPro" id="IPR002052">
    <property type="entry name" value="DNA_methylase_N6_adenine_CS"/>
</dbReference>
<dbReference type="PROSITE" id="PS00092">
    <property type="entry name" value="N6_MTASE"/>
    <property type="match status" value="1"/>
</dbReference>
<evidence type="ECO:0000313" key="6">
    <source>
        <dbReference type="EMBL" id="MBD8502458.1"/>
    </source>
</evidence>
<dbReference type="GO" id="GO:0005840">
    <property type="term" value="C:ribosome"/>
    <property type="evidence" value="ECO:0007669"/>
    <property type="project" value="UniProtKB-KW"/>
</dbReference>
<gene>
    <name evidence="4 6" type="primary">prmB</name>
    <name evidence="6" type="ORF">IFO67_06140</name>
</gene>
<dbReference type="GO" id="GO:0008168">
    <property type="term" value="F:methyltransferase activity"/>
    <property type="evidence" value="ECO:0007669"/>
    <property type="project" value="UniProtKB-KW"/>
</dbReference>
<reference evidence="7" key="1">
    <citation type="submission" date="2023-07" db="EMBL/GenBank/DDBJ databases">
        <title>Thauera sp. CAU 1555 isolated from sand of Yaerae Beach.</title>
        <authorList>
            <person name="Kim W."/>
        </authorList>
    </citation>
    <scope>NUCLEOTIDE SEQUENCE [LARGE SCALE GENOMIC DNA]</scope>
    <source>
        <strain evidence="7">CAU 1555</strain>
    </source>
</reference>
<dbReference type="PIRSF" id="PIRSF037167">
    <property type="entry name" value="Mtase_YfcB_prd"/>
    <property type="match status" value="1"/>
</dbReference>